<dbReference type="InterPro" id="IPR017896">
    <property type="entry name" value="4Fe4S_Fe-S-bd"/>
</dbReference>
<evidence type="ECO:0000259" key="4">
    <source>
        <dbReference type="PROSITE" id="PS51379"/>
    </source>
</evidence>
<dbReference type="GO" id="GO:0046872">
    <property type="term" value="F:metal ion binding"/>
    <property type="evidence" value="ECO:0007669"/>
    <property type="project" value="UniProtKB-KW"/>
</dbReference>
<keyword evidence="2" id="KW-0408">Iron</keyword>
<dbReference type="InterPro" id="IPR053135">
    <property type="entry name" value="AKR2_Oxidoreductase"/>
</dbReference>
<evidence type="ECO:0000256" key="2">
    <source>
        <dbReference type="ARBA" id="ARBA00023004"/>
    </source>
</evidence>
<dbReference type="InterPro" id="IPR036812">
    <property type="entry name" value="NAD(P)_OxRdtase_dom_sf"/>
</dbReference>
<dbReference type="RefSeq" id="WP_186919564.1">
    <property type="nucleotide sequence ID" value="NZ_JACOPQ010000009.1"/>
</dbReference>
<protein>
    <submittedName>
        <fullName evidence="5">Aldo/keto reductase</fullName>
    </submittedName>
</protein>
<name>A0A8J6J825_9FIRM</name>
<proteinExistence type="predicted"/>
<dbReference type="Pfam" id="PF00248">
    <property type="entry name" value="Aldo_ket_red"/>
    <property type="match status" value="1"/>
</dbReference>
<dbReference type="EMBL" id="JACOPQ010000009">
    <property type="protein sequence ID" value="MBC5737767.1"/>
    <property type="molecule type" value="Genomic_DNA"/>
</dbReference>
<comment type="caution">
    <text evidence="5">The sequence shown here is derived from an EMBL/GenBank/DDBJ whole genome shotgun (WGS) entry which is preliminary data.</text>
</comment>
<sequence length="385" mass="41072">MRFRTLGKSGLTVSEVGLGCEHLQGQDAEAVCAVVDEALRQDINILDVFMSEPQVRTDLGAALKGRRERAVLQGHIGSAWLDGQYCRTRRLDEAKHAFEDFLKRLDTDYVDIGMLHFVDTQGDYDALMESGLVEYAQSLKDQGVVKAVGLSSHEPLAARRAVEAGFVDVLMFSINPAFDLVPEGVSIEGLLSPETFRGGGLSSADPAREQLYRTCESLGVGITVMKALGAGTLLSAEASPFGAALTPAQCMHYALTRPAVSSVLIGCRTPEEVRAAAAYETATDAQRDYSEVLAGAGLYAGAQGRCMYCNHCHPCPARIDVAAVNRCLDLALAGGGEVPPTVRAHYDALDAHGSDCVACGQCEERCPFHVSVSARMARAAALFGK</sequence>
<reference evidence="5" key="1">
    <citation type="submission" date="2020-08" db="EMBL/GenBank/DDBJ databases">
        <title>Genome public.</title>
        <authorList>
            <person name="Liu C."/>
            <person name="Sun Q."/>
        </authorList>
    </citation>
    <scope>NUCLEOTIDE SEQUENCE</scope>
    <source>
        <strain evidence="5">NSJ-52</strain>
    </source>
</reference>
<dbReference type="CDD" id="cd19100">
    <property type="entry name" value="AKR_unchar"/>
    <property type="match status" value="1"/>
</dbReference>
<gene>
    <name evidence="5" type="ORF">H8S62_12195</name>
</gene>
<evidence type="ECO:0000256" key="3">
    <source>
        <dbReference type="ARBA" id="ARBA00023014"/>
    </source>
</evidence>
<dbReference type="SUPFAM" id="SSF46548">
    <property type="entry name" value="alpha-helical ferredoxin"/>
    <property type="match status" value="1"/>
</dbReference>
<keyword evidence="3" id="KW-0411">Iron-sulfur</keyword>
<feature type="domain" description="4Fe-4S ferredoxin-type" evidence="4">
    <location>
        <begin position="345"/>
        <end position="376"/>
    </location>
</feature>
<dbReference type="PANTHER" id="PTHR43312:SF1">
    <property type="entry name" value="NADP-DEPENDENT OXIDOREDUCTASE DOMAIN-CONTAINING PROTEIN"/>
    <property type="match status" value="1"/>
</dbReference>
<dbReference type="Proteomes" id="UP000607645">
    <property type="component" value="Unassembled WGS sequence"/>
</dbReference>
<dbReference type="Gene3D" id="3.20.20.100">
    <property type="entry name" value="NADP-dependent oxidoreductase domain"/>
    <property type="match status" value="1"/>
</dbReference>
<dbReference type="InterPro" id="IPR017900">
    <property type="entry name" value="4Fe4S_Fe_S_CS"/>
</dbReference>
<keyword evidence="1" id="KW-0479">Metal-binding</keyword>
<dbReference type="InterPro" id="IPR023210">
    <property type="entry name" value="NADP_OxRdtase_dom"/>
</dbReference>
<accession>A0A8J6J825</accession>
<dbReference type="SUPFAM" id="SSF51430">
    <property type="entry name" value="NAD(P)-linked oxidoreductase"/>
    <property type="match status" value="1"/>
</dbReference>
<dbReference type="PROSITE" id="PS51379">
    <property type="entry name" value="4FE4S_FER_2"/>
    <property type="match status" value="1"/>
</dbReference>
<keyword evidence="6" id="KW-1185">Reference proteome</keyword>
<evidence type="ECO:0000313" key="6">
    <source>
        <dbReference type="Proteomes" id="UP000607645"/>
    </source>
</evidence>
<dbReference type="PANTHER" id="PTHR43312">
    <property type="entry name" value="D-THREO-ALDOSE 1-DEHYDROGENASE"/>
    <property type="match status" value="1"/>
</dbReference>
<dbReference type="GO" id="GO:0051536">
    <property type="term" value="F:iron-sulfur cluster binding"/>
    <property type="evidence" value="ECO:0007669"/>
    <property type="project" value="UniProtKB-KW"/>
</dbReference>
<organism evidence="5 6">
    <name type="scientific">Lawsonibacter faecis</name>
    <dbReference type="NCBI Taxonomy" id="2763052"/>
    <lineage>
        <taxon>Bacteria</taxon>
        <taxon>Bacillati</taxon>
        <taxon>Bacillota</taxon>
        <taxon>Clostridia</taxon>
        <taxon>Eubacteriales</taxon>
        <taxon>Oscillospiraceae</taxon>
        <taxon>Lawsonibacter</taxon>
    </lineage>
</organism>
<evidence type="ECO:0000313" key="5">
    <source>
        <dbReference type="EMBL" id="MBC5737767.1"/>
    </source>
</evidence>
<dbReference type="AlphaFoldDB" id="A0A8J6J825"/>
<dbReference type="PROSITE" id="PS00198">
    <property type="entry name" value="4FE4S_FER_1"/>
    <property type="match status" value="1"/>
</dbReference>
<evidence type="ECO:0000256" key="1">
    <source>
        <dbReference type="ARBA" id="ARBA00022723"/>
    </source>
</evidence>